<reference evidence="1" key="1">
    <citation type="submission" date="2014-09" db="EMBL/GenBank/DDBJ databases">
        <authorList>
            <person name="Magalhaes I.L.F."/>
            <person name="Oliveira U."/>
            <person name="Santos F.R."/>
            <person name="Vidigal T.H.D.A."/>
            <person name="Brescovit A.D."/>
            <person name="Santos A.J."/>
        </authorList>
    </citation>
    <scope>NUCLEOTIDE SEQUENCE</scope>
    <source>
        <tissue evidence="1">Shoot tissue taken approximately 20 cm above the soil surface</tissue>
    </source>
</reference>
<organism evidence="1">
    <name type="scientific">Arundo donax</name>
    <name type="common">Giant reed</name>
    <name type="synonym">Donax arundinaceus</name>
    <dbReference type="NCBI Taxonomy" id="35708"/>
    <lineage>
        <taxon>Eukaryota</taxon>
        <taxon>Viridiplantae</taxon>
        <taxon>Streptophyta</taxon>
        <taxon>Embryophyta</taxon>
        <taxon>Tracheophyta</taxon>
        <taxon>Spermatophyta</taxon>
        <taxon>Magnoliopsida</taxon>
        <taxon>Liliopsida</taxon>
        <taxon>Poales</taxon>
        <taxon>Poaceae</taxon>
        <taxon>PACMAD clade</taxon>
        <taxon>Arundinoideae</taxon>
        <taxon>Arundineae</taxon>
        <taxon>Arundo</taxon>
    </lineage>
</organism>
<dbReference type="AlphaFoldDB" id="A0A0A9UAI9"/>
<sequence length="50" mass="5996">MLALNVWITPEPFDRMQNSELLLPAWMRTTWPKFIRNHRKELDSSTPLLT</sequence>
<dbReference type="EMBL" id="GBRH01282155">
    <property type="protein sequence ID" value="JAD15740.1"/>
    <property type="molecule type" value="Transcribed_RNA"/>
</dbReference>
<proteinExistence type="predicted"/>
<evidence type="ECO:0000313" key="1">
    <source>
        <dbReference type="EMBL" id="JAD15740.1"/>
    </source>
</evidence>
<reference evidence="1" key="2">
    <citation type="journal article" date="2015" name="Data Brief">
        <title>Shoot transcriptome of the giant reed, Arundo donax.</title>
        <authorList>
            <person name="Barrero R.A."/>
            <person name="Guerrero F.D."/>
            <person name="Moolhuijzen P."/>
            <person name="Goolsby J.A."/>
            <person name="Tidwell J."/>
            <person name="Bellgard S.E."/>
            <person name="Bellgard M.I."/>
        </authorList>
    </citation>
    <scope>NUCLEOTIDE SEQUENCE</scope>
    <source>
        <tissue evidence="1">Shoot tissue taken approximately 20 cm above the soil surface</tissue>
    </source>
</reference>
<protein>
    <submittedName>
        <fullName evidence="1">Uncharacterized protein</fullName>
    </submittedName>
</protein>
<accession>A0A0A9UAI9</accession>
<name>A0A0A9UAI9_ARUDO</name>